<sequence length="177" mass="19766">MSVPPLPEGEPAPTLADPHHLLEGYLDYYRNTLLRKASALPEEELRAPRLPSGWTPLELIRHLQYVEQRWLSWGFAAEQVPDPWGDRGSGRAEDRWQVPAGTSTQQVLDAFAGQCERSRRITAAAQLGQRAARGGRFGTEEEAPTLAWILFHLLQEYARHVGQLDVVVELAGYGTGE</sequence>
<keyword evidence="2" id="KW-1185">Reference proteome</keyword>
<reference evidence="1 2" key="1">
    <citation type="submission" date="2021-02" db="EMBL/GenBank/DDBJ databases">
        <title>Streptomyces spirodelae sp. nov., isolated from duckweed.</title>
        <authorList>
            <person name="Saimee Y."/>
            <person name="Duangmal K."/>
        </authorList>
    </citation>
    <scope>NUCLEOTIDE SEQUENCE [LARGE SCALE GENOMIC DNA]</scope>
    <source>
        <strain evidence="1 2">DW4-2</strain>
    </source>
</reference>
<dbReference type="InterPro" id="IPR034660">
    <property type="entry name" value="DinB/YfiT-like"/>
</dbReference>
<accession>A0ABS3WV72</accession>
<organism evidence="1 2">
    <name type="scientific">Streptomyces spirodelae</name>
    <dbReference type="NCBI Taxonomy" id="2812904"/>
    <lineage>
        <taxon>Bacteria</taxon>
        <taxon>Bacillati</taxon>
        <taxon>Actinomycetota</taxon>
        <taxon>Actinomycetes</taxon>
        <taxon>Kitasatosporales</taxon>
        <taxon>Streptomycetaceae</taxon>
        <taxon>Streptomyces</taxon>
    </lineage>
</organism>
<evidence type="ECO:0000313" key="1">
    <source>
        <dbReference type="EMBL" id="MBO8187045.1"/>
    </source>
</evidence>
<name>A0ABS3WV72_9ACTN</name>
<comment type="caution">
    <text evidence="1">The sequence shown here is derived from an EMBL/GenBank/DDBJ whole genome shotgun (WGS) entry which is preliminary data.</text>
</comment>
<dbReference type="EMBL" id="JAFFZN010000014">
    <property type="protein sequence ID" value="MBO8187045.1"/>
    <property type="molecule type" value="Genomic_DNA"/>
</dbReference>
<dbReference type="RefSeq" id="WP_209265850.1">
    <property type="nucleotide sequence ID" value="NZ_JAFFZN010000014.1"/>
</dbReference>
<dbReference type="Pfam" id="PF04978">
    <property type="entry name" value="MST"/>
    <property type="match status" value="1"/>
</dbReference>
<dbReference type="InterPro" id="IPR007061">
    <property type="entry name" value="MST-like"/>
</dbReference>
<proteinExistence type="predicted"/>
<dbReference type="Proteomes" id="UP001518976">
    <property type="component" value="Unassembled WGS sequence"/>
</dbReference>
<evidence type="ECO:0000313" key="2">
    <source>
        <dbReference type="Proteomes" id="UP001518976"/>
    </source>
</evidence>
<protein>
    <submittedName>
        <fullName evidence="1">DUF664 domain-containing protein</fullName>
    </submittedName>
</protein>
<gene>
    <name evidence="1" type="ORF">JW592_16465</name>
</gene>
<dbReference type="SUPFAM" id="SSF109854">
    <property type="entry name" value="DinB/YfiT-like putative metalloenzymes"/>
    <property type="match status" value="1"/>
</dbReference>
<dbReference type="Gene3D" id="1.20.120.450">
    <property type="entry name" value="dinb family like domain"/>
    <property type="match status" value="1"/>
</dbReference>